<dbReference type="PROSITE" id="PS50292">
    <property type="entry name" value="PEROXIDASE_3"/>
    <property type="match status" value="1"/>
</dbReference>
<keyword evidence="3" id="KW-0560">Oxidoreductase</keyword>
<evidence type="ECO:0000256" key="2">
    <source>
        <dbReference type="ARBA" id="ARBA00022525"/>
    </source>
</evidence>
<keyword evidence="3" id="KW-0575">Peroxidase</keyword>
<accession>A0A7R9M7K8</accession>
<dbReference type="FunFam" id="1.10.640.10:FF:000003">
    <property type="entry name" value="chorion peroxidase"/>
    <property type="match status" value="1"/>
</dbReference>
<keyword evidence="5" id="KW-0349">Heme</keyword>
<dbReference type="InterPro" id="IPR019791">
    <property type="entry name" value="Haem_peroxidase_animal"/>
</dbReference>
<dbReference type="PANTHER" id="PTHR11475:SF106">
    <property type="entry name" value="CURLY SU"/>
    <property type="match status" value="1"/>
</dbReference>
<keyword evidence="5" id="KW-0479">Metal-binding</keyword>
<comment type="subcellular location">
    <subcellularLocation>
        <location evidence="1">Secreted</location>
    </subcellularLocation>
</comment>
<organism evidence="6">
    <name type="scientific">Oppiella nova</name>
    <dbReference type="NCBI Taxonomy" id="334625"/>
    <lineage>
        <taxon>Eukaryota</taxon>
        <taxon>Metazoa</taxon>
        <taxon>Ecdysozoa</taxon>
        <taxon>Arthropoda</taxon>
        <taxon>Chelicerata</taxon>
        <taxon>Arachnida</taxon>
        <taxon>Acari</taxon>
        <taxon>Acariformes</taxon>
        <taxon>Sarcoptiformes</taxon>
        <taxon>Oribatida</taxon>
        <taxon>Brachypylina</taxon>
        <taxon>Oppioidea</taxon>
        <taxon>Oppiidae</taxon>
        <taxon>Oppiella</taxon>
    </lineage>
</organism>
<feature type="binding site" description="axial binding residue" evidence="5">
    <location>
        <position position="453"/>
    </location>
    <ligand>
        <name>heme b</name>
        <dbReference type="ChEBI" id="CHEBI:60344"/>
    </ligand>
    <ligandPart>
        <name>Fe</name>
        <dbReference type="ChEBI" id="CHEBI:18248"/>
    </ligandPart>
</feature>
<keyword evidence="7" id="KW-1185">Reference proteome</keyword>
<proteinExistence type="predicted"/>
<keyword evidence="5" id="KW-0408">Iron</keyword>
<sequence>IKRSSYIPGGHVCISYDDINRAVGEAQGLVGGYVPEEVHELSSDYPKPPHIAVVSEVLQKASQLLAKWYGLTKTAVLFGLPRIDTYKTAVRDICPTFLKPVKCELSKYRTLTGMCNNLDYPSWGSARSSMLRFLPPDYADGMYVCVSGGAFASPYGITEPKRAKDGTALPPARLVSFILHQDISAHDRHMTYLAIAWGQMIDHDLTLAPSPTDDKSESIKCCEHPAPQQHPSCYPIQIPANDPFYKYFDRQCMDFLRSLPGVKPNCPLGPRSQQNSISSFIDANFIYGSTQEVATRLREFNGGRLKSSPIYAELGMKDLLPMKVKDPELGCERTGRPHNLYCFDGGDERLNEQLQLTVIHTVWMREHNRIADALQHINPHWDDERLYQETRRIIGAVVQHITFNEFLPLTIGRKAMANYGLDLMPKGYYKGYDPKVNPGIRTAFQAAAFRFGHSILPDVTERYNKYHEKIESIRLSSLLRQPYELYKPGAVDSFMLGLINQLTYRMDSEITTEVTNHLFEKPGEKFGLDLAAMNVQRGREMGVPGYNEYREYCGLPKLKSFYDLNGLFPNKTIQRYLSLYKEVDDLDLWSAGISEYPLPGALVGPTFACIIGEQFSHVRRGDRFWYENEGWPSQFTHEQLTELRKAKLARLLCDSSDDIHTIQLYPMLKANPKHNPRVECHVLPTIDLTQWRDSSDYMSNEYKSA</sequence>
<dbReference type="Gene3D" id="1.10.640.10">
    <property type="entry name" value="Haem peroxidase domain superfamily, animal type"/>
    <property type="match status" value="1"/>
</dbReference>
<dbReference type="CDD" id="cd09823">
    <property type="entry name" value="peroxinectin_like"/>
    <property type="match status" value="1"/>
</dbReference>
<dbReference type="EMBL" id="CAJPVJ010008748">
    <property type="protein sequence ID" value="CAG2172118.1"/>
    <property type="molecule type" value="Genomic_DNA"/>
</dbReference>
<name>A0A7R9M7K8_9ACAR</name>
<evidence type="ECO:0000313" key="6">
    <source>
        <dbReference type="EMBL" id="CAD7654931.1"/>
    </source>
</evidence>
<reference evidence="6" key="1">
    <citation type="submission" date="2020-11" db="EMBL/GenBank/DDBJ databases">
        <authorList>
            <person name="Tran Van P."/>
        </authorList>
    </citation>
    <scope>NUCLEOTIDE SEQUENCE</scope>
</reference>
<keyword evidence="2" id="KW-0964">Secreted</keyword>
<protein>
    <recommendedName>
        <fullName evidence="8">Peroxidase</fullName>
    </recommendedName>
</protein>
<dbReference type="GO" id="GO:0020037">
    <property type="term" value="F:heme binding"/>
    <property type="evidence" value="ECO:0007669"/>
    <property type="project" value="InterPro"/>
</dbReference>
<dbReference type="GO" id="GO:0046872">
    <property type="term" value="F:metal ion binding"/>
    <property type="evidence" value="ECO:0007669"/>
    <property type="project" value="UniProtKB-KW"/>
</dbReference>
<evidence type="ECO:0000256" key="5">
    <source>
        <dbReference type="PIRSR" id="PIRSR619791-2"/>
    </source>
</evidence>
<dbReference type="PANTHER" id="PTHR11475">
    <property type="entry name" value="OXIDASE/PEROXIDASE"/>
    <property type="match status" value="1"/>
</dbReference>
<dbReference type="Pfam" id="PF03098">
    <property type="entry name" value="An_peroxidase"/>
    <property type="match status" value="1"/>
</dbReference>
<evidence type="ECO:0000313" key="7">
    <source>
        <dbReference type="Proteomes" id="UP000728032"/>
    </source>
</evidence>
<evidence type="ECO:0008006" key="8">
    <source>
        <dbReference type="Google" id="ProtNLM"/>
    </source>
</evidence>
<evidence type="ECO:0000256" key="4">
    <source>
        <dbReference type="ARBA" id="ARBA00022729"/>
    </source>
</evidence>
<dbReference type="GO" id="GO:0005576">
    <property type="term" value="C:extracellular region"/>
    <property type="evidence" value="ECO:0007669"/>
    <property type="project" value="UniProtKB-SubCell"/>
</dbReference>
<dbReference type="InterPro" id="IPR037120">
    <property type="entry name" value="Haem_peroxidase_sf_animal"/>
</dbReference>
<dbReference type="GO" id="GO:0006979">
    <property type="term" value="P:response to oxidative stress"/>
    <property type="evidence" value="ECO:0007669"/>
    <property type="project" value="InterPro"/>
</dbReference>
<dbReference type="AlphaFoldDB" id="A0A7R9M7K8"/>
<dbReference type="OrthoDB" id="823504at2759"/>
<evidence type="ECO:0000256" key="1">
    <source>
        <dbReference type="ARBA" id="ARBA00004613"/>
    </source>
</evidence>
<dbReference type="EMBL" id="OC923573">
    <property type="protein sequence ID" value="CAD7654931.1"/>
    <property type="molecule type" value="Genomic_DNA"/>
</dbReference>
<dbReference type="PRINTS" id="PR00457">
    <property type="entry name" value="ANPEROXIDASE"/>
</dbReference>
<dbReference type="InterPro" id="IPR010255">
    <property type="entry name" value="Haem_peroxidase_sf"/>
</dbReference>
<dbReference type="GO" id="GO:0004601">
    <property type="term" value="F:peroxidase activity"/>
    <property type="evidence" value="ECO:0007669"/>
    <property type="project" value="UniProtKB-KW"/>
</dbReference>
<gene>
    <name evidence="6" type="ORF">ONB1V03_LOCUS11576</name>
</gene>
<feature type="non-terminal residue" evidence="6">
    <location>
        <position position="1"/>
    </location>
</feature>
<dbReference type="SUPFAM" id="SSF48113">
    <property type="entry name" value="Heme-dependent peroxidases"/>
    <property type="match status" value="1"/>
</dbReference>
<keyword evidence="4" id="KW-0732">Signal</keyword>
<evidence type="ECO:0000256" key="3">
    <source>
        <dbReference type="ARBA" id="ARBA00022559"/>
    </source>
</evidence>
<dbReference type="Proteomes" id="UP000728032">
    <property type="component" value="Unassembled WGS sequence"/>
</dbReference>